<dbReference type="AlphaFoldDB" id="A0A543NH85"/>
<dbReference type="Gene3D" id="3.30.200.20">
    <property type="entry name" value="Phosphorylase Kinase, domain 1"/>
    <property type="match status" value="1"/>
</dbReference>
<feature type="compositionally biased region" description="Low complexity" evidence="5">
    <location>
        <begin position="344"/>
        <end position="359"/>
    </location>
</feature>
<name>A0A543NH85_9ACTN</name>
<dbReference type="InterPro" id="IPR011009">
    <property type="entry name" value="Kinase-like_dom_sf"/>
</dbReference>
<dbReference type="PANTHER" id="PTHR43289:SF34">
    <property type="entry name" value="SERINE_THREONINE-PROTEIN KINASE YBDM-RELATED"/>
    <property type="match status" value="1"/>
</dbReference>
<dbReference type="InterPro" id="IPR000719">
    <property type="entry name" value="Prot_kinase_dom"/>
</dbReference>
<dbReference type="RefSeq" id="WP_170181508.1">
    <property type="nucleotide sequence ID" value="NZ_VFQC01000001.1"/>
</dbReference>
<dbReference type="Pfam" id="PF00069">
    <property type="entry name" value="Pkinase"/>
    <property type="match status" value="1"/>
</dbReference>
<dbReference type="PANTHER" id="PTHR43289">
    <property type="entry name" value="MITOGEN-ACTIVATED PROTEIN KINASE KINASE KINASE 20-RELATED"/>
    <property type="match status" value="1"/>
</dbReference>
<evidence type="ECO:0000313" key="8">
    <source>
        <dbReference type="Proteomes" id="UP000317422"/>
    </source>
</evidence>
<dbReference type="PROSITE" id="PS00108">
    <property type="entry name" value="PROTEIN_KINASE_ST"/>
    <property type="match status" value="1"/>
</dbReference>
<evidence type="ECO:0000256" key="4">
    <source>
        <dbReference type="ARBA" id="ARBA00022840"/>
    </source>
</evidence>
<protein>
    <submittedName>
        <fullName evidence="7">Serine/threonine protein kinase</fullName>
    </submittedName>
</protein>
<keyword evidence="3 7" id="KW-0418">Kinase</keyword>
<feature type="region of interest" description="Disordered" evidence="5">
    <location>
        <begin position="266"/>
        <end position="307"/>
    </location>
</feature>
<feature type="compositionally biased region" description="Basic residues" evidence="5">
    <location>
        <begin position="296"/>
        <end position="306"/>
    </location>
</feature>
<keyword evidence="1" id="KW-0808">Transferase</keyword>
<dbReference type="PROSITE" id="PS50011">
    <property type="entry name" value="PROTEIN_KINASE_DOM"/>
    <property type="match status" value="1"/>
</dbReference>
<dbReference type="EMBL" id="VFQC01000001">
    <property type="protein sequence ID" value="TQN31215.1"/>
    <property type="molecule type" value="Genomic_DNA"/>
</dbReference>
<accession>A0A543NH85</accession>
<dbReference type="SMART" id="SM00220">
    <property type="entry name" value="S_TKc"/>
    <property type="match status" value="1"/>
</dbReference>
<keyword evidence="2" id="KW-0547">Nucleotide-binding</keyword>
<evidence type="ECO:0000256" key="2">
    <source>
        <dbReference type="ARBA" id="ARBA00022741"/>
    </source>
</evidence>
<dbReference type="GO" id="GO:0004674">
    <property type="term" value="F:protein serine/threonine kinase activity"/>
    <property type="evidence" value="ECO:0007669"/>
    <property type="project" value="UniProtKB-KW"/>
</dbReference>
<keyword evidence="4" id="KW-0067">ATP-binding</keyword>
<organism evidence="7 8">
    <name type="scientific">Haloactinospora alba</name>
    <dbReference type="NCBI Taxonomy" id="405555"/>
    <lineage>
        <taxon>Bacteria</taxon>
        <taxon>Bacillati</taxon>
        <taxon>Actinomycetota</taxon>
        <taxon>Actinomycetes</taxon>
        <taxon>Streptosporangiales</taxon>
        <taxon>Nocardiopsidaceae</taxon>
        <taxon>Haloactinospora</taxon>
    </lineage>
</organism>
<gene>
    <name evidence="7" type="ORF">FHX37_1110</name>
</gene>
<proteinExistence type="predicted"/>
<feature type="compositionally biased region" description="Acidic residues" evidence="5">
    <location>
        <begin position="410"/>
        <end position="426"/>
    </location>
</feature>
<feature type="region of interest" description="Disordered" evidence="5">
    <location>
        <begin position="339"/>
        <end position="427"/>
    </location>
</feature>
<dbReference type="Gene3D" id="1.10.510.10">
    <property type="entry name" value="Transferase(Phosphotransferase) domain 1"/>
    <property type="match status" value="1"/>
</dbReference>
<dbReference type="Proteomes" id="UP000317422">
    <property type="component" value="Unassembled WGS sequence"/>
</dbReference>
<keyword evidence="8" id="KW-1185">Reference proteome</keyword>
<comment type="caution">
    <text evidence="7">The sequence shown here is derived from an EMBL/GenBank/DDBJ whole genome shotgun (WGS) entry which is preliminary data.</text>
</comment>
<feature type="domain" description="Protein kinase" evidence="6">
    <location>
        <begin position="18"/>
        <end position="266"/>
    </location>
</feature>
<dbReference type="SUPFAM" id="SSF56112">
    <property type="entry name" value="Protein kinase-like (PK-like)"/>
    <property type="match status" value="1"/>
</dbReference>
<evidence type="ECO:0000256" key="5">
    <source>
        <dbReference type="SAM" id="MobiDB-lite"/>
    </source>
</evidence>
<sequence length="534" mass="56116">MPEGRPLLPGDPHSIGGYRITGRLGKGGQGVVYLGAAPNGQAVAVKVLDPDWAADPGLRQRFQREAAAARRVASFCTAQVLDADFVSEQPYIVSEYVDGPSLKEQVEQHGPRSGAELHRLAVATMTALVAVHEAGIVHRDVKPANVLMAAEGPRVIDFGVAKATDVTTAQTQSVVGTPGYMAPEQIAGGEVGPATDIYAWGAVMVFAATGRAPFTGDSVPAVIHQVMTTTPDLAQLEEPWASLVETCLAKEASQRPSSADLLMRLLGRDDGGGRVPPPADGASSDVPADSGPTTVRSRRSGKRSGRRAAVLGSALALLAAVGTSGYVALADTGVPFFGSSEDTSQAGSPASSPSGSAGRESPDDGGTASPTQPEEQKTGEDDPSDGAEAGTQAEAETEAKEERQEQKEQEDGEDEPPAPEEAEEKNDDVTFSSEFAGTWVSQGTFPDGQRHGYKVSIAEGERKASVLTDNGPCTWNFTLFRTNNKSGYDGSVDTTSSCTPHKGGGFWIDGGRLVVMLWGEEGNFQEHFFWFDRQ</sequence>
<dbReference type="GO" id="GO:0005524">
    <property type="term" value="F:ATP binding"/>
    <property type="evidence" value="ECO:0007669"/>
    <property type="project" value="UniProtKB-KW"/>
</dbReference>
<feature type="compositionally biased region" description="Basic and acidic residues" evidence="5">
    <location>
        <begin position="397"/>
        <end position="409"/>
    </location>
</feature>
<keyword evidence="7" id="KW-0723">Serine/threonine-protein kinase</keyword>
<evidence type="ECO:0000256" key="1">
    <source>
        <dbReference type="ARBA" id="ARBA00022679"/>
    </source>
</evidence>
<dbReference type="CDD" id="cd14014">
    <property type="entry name" value="STKc_PknB_like"/>
    <property type="match status" value="1"/>
</dbReference>
<reference evidence="7 8" key="1">
    <citation type="submission" date="2019-06" db="EMBL/GenBank/DDBJ databases">
        <title>Sequencing the genomes of 1000 actinobacteria strains.</title>
        <authorList>
            <person name="Klenk H.-P."/>
        </authorList>
    </citation>
    <scope>NUCLEOTIDE SEQUENCE [LARGE SCALE GENOMIC DNA]</scope>
    <source>
        <strain evidence="7 8">DSM 45015</strain>
    </source>
</reference>
<dbReference type="InterPro" id="IPR008271">
    <property type="entry name" value="Ser/Thr_kinase_AS"/>
</dbReference>
<evidence type="ECO:0000256" key="3">
    <source>
        <dbReference type="ARBA" id="ARBA00022777"/>
    </source>
</evidence>
<evidence type="ECO:0000259" key="6">
    <source>
        <dbReference type="PROSITE" id="PS50011"/>
    </source>
</evidence>
<evidence type="ECO:0000313" key="7">
    <source>
        <dbReference type="EMBL" id="TQN31215.1"/>
    </source>
</evidence>